<dbReference type="AlphaFoldDB" id="A0AAV0PPP8"/>
<reference evidence="2" key="1">
    <citation type="submission" date="2022-08" db="EMBL/GenBank/DDBJ databases">
        <authorList>
            <person name="Gutierrez-Valencia J."/>
        </authorList>
    </citation>
    <scope>NUCLEOTIDE SEQUENCE</scope>
</reference>
<keyword evidence="3" id="KW-1185">Reference proteome</keyword>
<gene>
    <name evidence="2" type="ORF">LITE_LOCUS39353</name>
</gene>
<proteinExistence type="predicted"/>
<dbReference type="EMBL" id="CAMGYJ010000009">
    <property type="protein sequence ID" value="CAI0472714.1"/>
    <property type="molecule type" value="Genomic_DNA"/>
</dbReference>
<evidence type="ECO:0000313" key="3">
    <source>
        <dbReference type="Proteomes" id="UP001154282"/>
    </source>
</evidence>
<feature type="compositionally biased region" description="Gly residues" evidence="1">
    <location>
        <begin position="36"/>
        <end position="46"/>
    </location>
</feature>
<organism evidence="2 3">
    <name type="scientific">Linum tenue</name>
    <dbReference type="NCBI Taxonomy" id="586396"/>
    <lineage>
        <taxon>Eukaryota</taxon>
        <taxon>Viridiplantae</taxon>
        <taxon>Streptophyta</taxon>
        <taxon>Embryophyta</taxon>
        <taxon>Tracheophyta</taxon>
        <taxon>Spermatophyta</taxon>
        <taxon>Magnoliopsida</taxon>
        <taxon>eudicotyledons</taxon>
        <taxon>Gunneridae</taxon>
        <taxon>Pentapetalae</taxon>
        <taxon>rosids</taxon>
        <taxon>fabids</taxon>
        <taxon>Malpighiales</taxon>
        <taxon>Linaceae</taxon>
        <taxon>Linum</taxon>
    </lineage>
</organism>
<evidence type="ECO:0000256" key="1">
    <source>
        <dbReference type="SAM" id="MobiDB-lite"/>
    </source>
</evidence>
<sequence>MRLRLQVRHQLQRCTWWQMQDVSGCELRRDDRRGCRGGGPRSGAGEGQLRERGGVRGERRVQVRRQVHLRPLHLQMRSKLGAGVSNRSYLRV</sequence>
<protein>
    <submittedName>
        <fullName evidence="2">Uncharacterized protein</fullName>
    </submittedName>
</protein>
<name>A0AAV0PPP8_9ROSI</name>
<evidence type="ECO:0000313" key="2">
    <source>
        <dbReference type="EMBL" id="CAI0472714.1"/>
    </source>
</evidence>
<dbReference type="Proteomes" id="UP001154282">
    <property type="component" value="Unassembled WGS sequence"/>
</dbReference>
<comment type="caution">
    <text evidence="2">The sequence shown here is derived from an EMBL/GenBank/DDBJ whole genome shotgun (WGS) entry which is preliminary data.</text>
</comment>
<accession>A0AAV0PPP8</accession>
<feature type="region of interest" description="Disordered" evidence="1">
    <location>
        <begin position="30"/>
        <end position="56"/>
    </location>
</feature>